<protein>
    <submittedName>
        <fullName evidence="2">Tat pathway signal sequence domain protein</fullName>
    </submittedName>
</protein>
<keyword evidence="3" id="KW-1185">Reference proteome</keyword>
<reference evidence="2 3" key="1">
    <citation type="submission" date="2009-07" db="EMBL/GenBank/DDBJ databases">
        <authorList>
            <person name="Madupu R."/>
            <person name="Sebastian Y."/>
            <person name="Durkin A.S."/>
            <person name="Torralba M."/>
            <person name="Methe B."/>
            <person name="Sutton G.G."/>
            <person name="Strausberg R.L."/>
            <person name="Nelson K.E."/>
        </authorList>
    </citation>
    <scope>NUCLEOTIDE SEQUENCE [LARGE SCALE GENOMIC DNA]</scope>
    <source>
        <strain evidence="2 3">RM3268</strain>
    </source>
</reference>
<comment type="caution">
    <text evidence="2">The sequence shown here is derived from an EMBL/GenBank/DDBJ whole genome shotgun (WGS) entry which is preliminary data.</text>
</comment>
<name>C8PHH3_9BACT</name>
<organism evidence="2 3">
    <name type="scientific">Campylobacter gracilis RM3268</name>
    <dbReference type="NCBI Taxonomy" id="553220"/>
    <lineage>
        <taxon>Bacteria</taxon>
        <taxon>Pseudomonadati</taxon>
        <taxon>Campylobacterota</taxon>
        <taxon>Epsilonproteobacteria</taxon>
        <taxon>Campylobacterales</taxon>
        <taxon>Campylobacteraceae</taxon>
        <taxon>Campylobacter</taxon>
    </lineage>
</organism>
<gene>
    <name evidence="2" type="ORF">CAMGR0001_0418</name>
</gene>
<dbReference type="AlphaFoldDB" id="C8PHH3"/>
<dbReference type="STRING" id="824.CGRAC_1903"/>
<sequence length="65" mass="7372">MENKRRDFLKKSLKIGAVGAVGVAASQALAKSEQDYGDTVRGKSPKKEVLYWESEAWKKYYKVAY</sequence>
<dbReference type="NCBIfam" id="TIGR01409">
    <property type="entry name" value="TAT_signal_seq"/>
    <property type="match status" value="1"/>
</dbReference>
<dbReference type="EMBL" id="ACYG01000024">
    <property type="protein sequence ID" value="EEV17587.1"/>
    <property type="molecule type" value="Genomic_DNA"/>
</dbReference>
<evidence type="ECO:0000256" key="1">
    <source>
        <dbReference type="ARBA" id="ARBA00022505"/>
    </source>
</evidence>
<dbReference type="InterPro" id="IPR006311">
    <property type="entry name" value="TAT_signal"/>
</dbReference>
<dbReference type="RefSeq" id="WP_005871103.1">
    <property type="nucleotide sequence ID" value="NZ_ACYG01000024.1"/>
</dbReference>
<dbReference type="InterPro" id="IPR019546">
    <property type="entry name" value="TAT_signal_bac_arc"/>
</dbReference>
<dbReference type="Proteomes" id="UP000005709">
    <property type="component" value="Unassembled WGS sequence"/>
</dbReference>
<keyword evidence="1" id="KW-0500">Molybdenum</keyword>
<dbReference type="PROSITE" id="PS51318">
    <property type="entry name" value="TAT"/>
    <property type="match status" value="1"/>
</dbReference>
<evidence type="ECO:0000313" key="3">
    <source>
        <dbReference type="Proteomes" id="UP000005709"/>
    </source>
</evidence>
<proteinExistence type="predicted"/>
<accession>C8PHH3</accession>
<dbReference type="OrthoDB" id="5373165at2"/>
<evidence type="ECO:0000313" key="2">
    <source>
        <dbReference type="EMBL" id="EEV17587.1"/>
    </source>
</evidence>